<proteinExistence type="predicted"/>
<gene>
    <name evidence="4" type="ORF">HGMM_F07E12C06</name>
</gene>
<sequence>MSMRLVCWVFVVLGVLSALRVHGQPASAKRSLERAVAAMNAKRYREAESILRSIVKRYPHYADARYELALALSLQNKYDEAIELCSELCDTTLPRSMQREQYFQLLGDLYSQQDDTTRAFATYRIGLERFPNSARLHVQLALLLKQREQLDSALAEIERAIEADPTYPLSYYWGARFYRTSNEPIWAILYAEIYLNLRPNSSRADEMSALWYNLFREAVEQFDEEKRIVLWQPSHHTISDSTQRRPFPELYTAVLAECIRQLQFNRDFELPLASLDTLIGCFIARWKALGYDTVYRNVLLERYDQLAREGLLGAYIHVLGQYGKPMQYAEYAKNHRKLLTRLERWIDRHRLAITPQNRICRACW</sequence>
<dbReference type="InterPro" id="IPR051685">
    <property type="entry name" value="Ycf3/AcsC/BcsC/TPR_MFPF"/>
</dbReference>
<organism evidence="4">
    <name type="scientific">uncultured Bacteroidota bacterium</name>
    <dbReference type="NCBI Taxonomy" id="152509"/>
    <lineage>
        <taxon>Bacteria</taxon>
        <taxon>Pseudomonadati</taxon>
        <taxon>Bacteroidota</taxon>
        <taxon>environmental samples</taxon>
    </lineage>
</organism>
<name>H5SBM3_9BACT</name>
<dbReference type="SUPFAM" id="SSF48452">
    <property type="entry name" value="TPR-like"/>
    <property type="match status" value="1"/>
</dbReference>
<keyword evidence="2 3" id="KW-0802">TPR repeat</keyword>
<reference evidence="4" key="2">
    <citation type="journal article" date="2012" name="PLoS ONE">
        <title>A Deeply Branching Thermophilic Bacterium with an Ancient Acetyl-CoA Pathway Dominates a Subsurface Ecosystem.</title>
        <authorList>
            <person name="Takami H."/>
            <person name="Noguchi H."/>
            <person name="Takaki Y."/>
            <person name="Uchiyama I."/>
            <person name="Toyoda A."/>
            <person name="Nishi S."/>
            <person name="Chee G.-J."/>
            <person name="Arai W."/>
            <person name="Nunoura T."/>
            <person name="Itoh T."/>
            <person name="Hattori M."/>
            <person name="Takai K."/>
        </authorList>
    </citation>
    <scope>NUCLEOTIDE SEQUENCE</scope>
</reference>
<evidence type="ECO:0000256" key="1">
    <source>
        <dbReference type="ARBA" id="ARBA00022737"/>
    </source>
</evidence>
<dbReference type="Gene3D" id="1.25.40.10">
    <property type="entry name" value="Tetratricopeptide repeat domain"/>
    <property type="match status" value="2"/>
</dbReference>
<dbReference type="EMBL" id="AP011661">
    <property type="protein sequence ID" value="BAL53559.1"/>
    <property type="molecule type" value="Genomic_DNA"/>
</dbReference>
<feature type="repeat" description="TPR" evidence="3">
    <location>
        <begin position="134"/>
        <end position="167"/>
    </location>
</feature>
<keyword evidence="1" id="KW-0677">Repeat</keyword>
<dbReference type="SMART" id="SM00028">
    <property type="entry name" value="TPR"/>
    <property type="match status" value="4"/>
</dbReference>
<dbReference type="PROSITE" id="PS50005">
    <property type="entry name" value="TPR"/>
    <property type="match status" value="1"/>
</dbReference>
<dbReference type="PANTHER" id="PTHR44943:SF8">
    <property type="entry name" value="TPR REPEAT-CONTAINING PROTEIN MJ0263"/>
    <property type="match status" value="1"/>
</dbReference>
<dbReference type="PANTHER" id="PTHR44943">
    <property type="entry name" value="CELLULOSE SYNTHASE OPERON PROTEIN C"/>
    <property type="match status" value="1"/>
</dbReference>
<evidence type="ECO:0000313" key="4">
    <source>
        <dbReference type="EMBL" id="BAL53559.1"/>
    </source>
</evidence>
<dbReference type="Pfam" id="PF13432">
    <property type="entry name" value="TPR_16"/>
    <property type="match status" value="2"/>
</dbReference>
<dbReference type="AlphaFoldDB" id="H5SBM3"/>
<evidence type="ECO:0000256" key="2">
    <source>
        <dbReference type="ARBA" id="ARBA00022803"/>
    </source>
</evidence>
<protein>
    <submittedName>
        <fullName evidence="4">Hypothetical conserved protein</fullName>
    </submittedName>
</protein>
<evidence type="ECO:0000256" key="3">
    <source>
        <dbReference type="PROSITE-ProRule" id="PRU00339"/>
    </source>
</evidence>
<dbReference type="InterPro" id="IPR011990">
    <property type="entry name" value="TPR-like_helical_dom_sf"/>
</dbReference>
<accession>H5SBM3</accession>
<reference evidence="4" key="1">
    <citation type="journal article" date="2005" name="Environ. Microbiol.">
        <title>Genetic and functional properties of uncultivated thermophilic crenarchaeotes from a subsurface gold mine as revealed by analysis of genome fragments.</title>
        <authorList>
            <person name="Nunoura T."/>
            <person name="Hirayama H."/>
            <person name="Takami H."/>
            <person name="Oida H."/>
            <person name="Nishi S."/>
            <person name="Shimamura S."/>
            <person name="Suzuki Y."/>
            <person name="Inagaki F."/>
            <person name="Takai K."/>
            <person name="Nealson K.H."/>
            <person name="Horikoshi K."/>
        </authorList>
    </citation>
    <scope>NUCLEOTIDE SEQUENCE</scope>
</reference>
<dbReference type="InterPro" id="IPR019734">
    <property type="entry name" value="TPR_rpt"/>
</dbReference>